<organism evidence="2 3">
    <name type="scientific">Trifolium medium</name>
    <dbReference type="NCBI Taxonomy" id="97028"/>
    <lineage>
        <taxon>Eukaryota</taxon>
        <taxon>Viridiplantae</taxon>
        <taxon>Streptophyta</taxon>
        <taxon>Embryophyta</taxon>
        <taxon>Tracheophyta</taxon>
        <taxon>Spermatophyta</taxon>
        <taxon>Magnoliopsida</taxon>
        <taxon>eudicotyledons</taxon>
        <taxon>Gunneridae</taxon>
        <taxon>Pentapetalae</taxon>
        <taxon>rosids</taxon>
        <taxon>fabids</taxon>
        <taxon>Fabales</taxon>
        <taxon>Fabaceae</taxon>
        <taxon>Papilionoideae</taxon>
        <taxon>50 kb inversion clade</taxon>
        <taxon>NPAAA clade</taxon>
        <taxon>Hologalegina</taxon>
        <taxon>IRL clade</taxon>
        <taxon>Trifolieae</taxon>
        <taxon>Trifolium</taxon>
    </lineage>
</organism>
<dbReference type="EMBL" id="LXQA010797682">
    <property type="protein sequence ID" value="MCI71519.1"/>
    <property type="molecule type" value="Genomic_DNA"/>
</dbReference>
<feature type="region of interest" description="Disordered" evidence="1">
    <location>
        <begin position="1"/>
        <end position="39"/>
    </location>
</feature>
<keyword evidence="3" id="KW-1185">Reference proteome</keyword>
<protein>
    <submittedName>
        <fullName evidence="2">Uncharacterized protein</fullName>
    </submittedName>
</protein>
<dbReference type="AlphaFoldDB" id="A0A392UDB2"/>
<sequence>VHPLNGQLASGTEGDDPNHKEYVPEAPMNISPLPPGAPM</sequence>
<evidence type="ECO:0000313" key="3">
    <source>
        <dbReference type="Proteomes" id="UP000265520"/>
    </source>
</evidence>
<proteinExistence type="predicted"/>
<dbReference type="Proteomes" id="UP000265520">
    <property type="component" value="Unassembled WGS sequence"/>
</dbReference>
<name>A0A392UDB2_9FABA</name>
<reference evidence="2 3" key="1">
    <citation type="journal article" date="2018" name="Front. Plant Sci.">
        <title>Red Clover (Trifolium pratense) and Zigzag Clover (T. medium) - A Picture of Genomic Similarities and Differences.</title>
        <authorList>
            <person name="Dluhosova J."/>
            <person name="Istvanek J."/>
            <person name="Nedelnik J."/>
            <person name="Repkova J."/>
        </authorList>
    </citation>
    <scope>NUCLEOTIDE SEQUENCE [LARGE SCALE GENOMIC DNA]</scope>
    <source>
        <strain evidence="3">cv. 10/8</strain>
        <tissue evidence="2">Leaf</tissue>
    </source>
</reference>
<evidence type="ECO:0000256" key="1">
    <source>
        <dbReference type="SAM" id="MobiDB-lite"/>
    </source>
</evidence>
<feature type="non-terminal residue" evidence="2">
    <location>
        <position position="1"/>
    </location>
</feature>
<comment type="caution">
    <text evidence="2">The sequence shown here is derived from an EMBL/GenBank/DDBJ whole genome shotgun (WGS) entry which is preliminary data.</text>
</comment>
<accession>A0A392UDB2</accession>
<evidence type="ECO:0000313" key="2">
    <source>
        <dbReference type="EMBL" id="MCI71519.1"/>
    </source>
</evidence>